<dbReference type="InterPro" id="IPR000477">
    <property type="entry name" value="RT_dom"/>
</dbReference>
<feature type="region of interest" description="Disordered" evidence="2">
    <location>
        <begin position="1"/>
        <end position="51"/>
    </location>
</feature>
<evidence type="ECO:0000313" key="3">
    <source>
        <dbReference type="EMBL" id="CUV21262.1"/>
    </source>
</evidence>
<dbReference type="InterPro" id="IPR043128">
    <property type="entry name" value="Rev_trsase/Diguanyl_cyclase"/>
</dbReference>
<dbReference type="InterPro" id="IPR030931">
    <property type="entry name" value="Group_II_RT_mat"/>
</dbReference>
<evidence type="ECO:0000256" key="1">
    <source>
        <dbReference type="ARBA" id="ARBA00034120"/>
    </source>
</evidence>
<dbReference type="PROSITE" id="PS50878">
    <property type="entry name" value="RT_POL"/>
    <property type="match status" value="1"/>
</dbReference>
<dbReference type="Gene3D" id="3.30.70.270">
    <property type="match status" value="1"/>
</dbReference>
<dbReference type="EMBL" id="LN899821">
    <property type="protein sequence ID" value="CUV21262.1"/>
    <property type="molecule type" value="Genomic_DNA"/>
</dbReference>
<dbReference type="Pfam" id="PF00078">
    <property type="entry name" value="RVT_1"/>
    <property type="match status" value="1"/>
</dbReference>
<dbReference type="PANTHER" id="PTHR34047:SF8">
    <property type="entry name" value="PROTEIN YKFC"/>
    <property type="match status" value="1"/>
</dbReference>
<feature type="compositionally biased region" description="Polar residues" evidence="2">
    <location>
        <begin position="38"/>
        <end position="51"/>
    </location>
</feature>
<proteinExistence type="inferred from homology"/>
<sequence>MMHGTQKSDSPIVAARPANKPERSGAESAEPRGGAEGNATQSHTCRTQSRESVFQRLDRVRHAARHRKRERFTALMHLVDVELLRQSYFWLQRKAAAGVDGVTWDQYGEGLEERLVDLHTRIHRNAYQASPSRRQYIPKADGRMRPLGIAALEDKIVQRALVEVLNAVYEQDFLGFSYGFRPHRNQHQALDALSVGITRTNVSWIVDADIKSFFDTVSHEWLIKFLEHRIGDHRILRLIGKWLKAGTLEEGQLVVGEGGTPQGAVISPLLANIYLHYVFDLWAHQWRQRHAQGNVVIVRYADDIVVGTDKAADAKRFMRAMRTRLEQFMLTLHPDKTRMIEFGRFAAANRAKRGLGKPETFDFLGFTHISGQDRRGKFMLHRITRRDRMIAALKRIKDELRRRWHQSIPEQGRWLRQVVQGYFGYHAVPSNFPNMKAFRNQVTVLWRRALRRRGQRDKTTWRRTLRLAEEWLPRARILHPWPNARFDATHPRQEPGARIAHAGICAGGAR</sequence>
<dbReference type="SUPFAM" id="SSF56672">
    <property type="entry name" value="DNA/RNA polymerases"/>
    <property type="match status" value="1"/>
</dbReference>
<dbReference type="AlphaFoldDB" id="A0A0S4UGA7"/>
<comment type="similarity">
    <text evidence="1">Belongs to the bacterial reverse transcriptase family.</text>
</comment>
<name>A0A0S4UGA7_RALSL</name>
<dbReference type="InterPro" id="IPR043502">
    <property type="entry name" value="DNA/RNA_pol_sf"/>
</dbReference>
<dbReference type="InterPro" id="IPR051083">
    <property type="entry name" value="GrpII_Intron_Splice-Mob/Def"/>
</dbReference>
<protein>
    <submittedName>
        <fullName evidence="3">Maturase-Group II intron (Modular protein)</fullName>
    </submittedName>
</protein>
<dbReference type="NCBIfam" id="TIGR04416">
    <property type="entry name" value="group_II_RT_mat"/>
    <property type="match status" value="1"/>
</dbReference>
<evidence type="ECO:0000256" key="2">
    <source>
        <dbReference type="SAM" id="MobiDB-lite"/>
    </source>
</evidence>
<accession>A0A0S4UGA7</accession>
<gene>
    <name evidence="3" type="ORF">PSS4_v1_2590002</name>
</gene>
<organism evidence="3">
    <name type="scientific">Ralstonia solanacearum</name>
    <name type="common">Pseudomonas solanacearum</name>
    <dbReference type="NCBI Taxonomy" id="305"/>
    <lineage>
        <taxon>Bacteria</taxon>
        <taxon>Pseudomonadati</taxon>
        <taxon>Pseudomonadota</taxon>
        <taxon>Betaproteobacteria</taxon>
        <taxon>Burkholderiales</taxon>
        <taxon>Burkholderiaceae</taxon>
        <taxon>Ralstonia</taxon>
        <taxon>Ralstonia solanacearum species complex</taxon>
    </lineage>
</organism>
<reference evidence="3" key="1">
    <citation type="submission" date="2015-10" db="EMBL/GenBank/DDBJ databases">
        <authorList>
            <person name="Gilbert D.G."/>
        </authorList>
    </citation>
    <scope>NUCLEOTIDE SEQUENCE</scope>
    <source>
        <strain evidence="3">Phyl III-seqv23</strain>
    </source>
</reference>
<dbReference type="CDD" id="cd01651">
    <property type="entry name" value="RT_G2_intron"/>
    <property type="match status" value="1"/>
</dbReference>
<dbReference type="PANTHER" id="PTHR34047">
    <property type="entry name" value="NUCLEAR INTRON MATURASE 1, MITOCHONDRIAL-RELATED"/>
    <property type="match status" value="1"/>
</dbReference>